<dbReference type="KEGG" id="lvs:LOKVESSMR4R_02762"/>
<dbReference type="GO" id="GO:0003676">
    <property type="term" value="F:nucleic acid binding"/>
    <property type="evidence" value="ECO:0007669"/>
    <property type="project" value="InterPro"/>
</dbReference>
<dbReference type="RefSeq" id="WP_087209429.1">
    <property type="nucleotide sequence ID" value="NZ_CP021431.1"/>
</dbReference>
<proteinExistence type="inferred from homology"/>
<dbReference type="InterPro" id="IPR011856">
    <property type="entry name" value="tRNA_endonuc-like_dom_sf"/>
</dbReference>
<evidence type="ECO:0000313" key="3">
    <source>
        <dbReference type="EMBL" id="ARU02056.1"/>
    </source>
</evidence>
<organism evidence="3 4">
    <name type="scientific">Yoonia vestfoldensis</name>
    <dbReference type="NCBI Taxonomy" id="245188"/>
    <lineage>
        <taxon>Bacteria</taxon>
        <taxon>Pseudomonadati</taxon>
        <taxon>Pseudomonadota</taxon>
        <taxon>Alphaproteobacteria</taxon>
        <taxon>Rhodobacterales</taxon>
        <taxon>Paracoccaceae</taxon>
        <taxon>Yoonia</taxon>
    </lineage>
</organism>
<keyword evidence="4" id="KW-1185">Reference proteome</keyword>
<dbReference type="HAMAP" id="MF_00048">
    <property type="entry name" value="UPF0102"/>
    <property type="match status" value="1"/>
</dbReference>
<reference evidence="3 4" key="1">
    <citation type="submission" date="2017-05" db="EMBL/GenBank/DDBJ databases">
        <title>Genome Sequence of Loktanella vestfoldensis Strain SMR4r Isolated from a Culture of the Diatom Skeletonema marinoi.</title>
        <authorList>
            <person name="Topel M."/>
            <person name="Pinder M.I.M."/>
            <person name="Johansson O.N."/>
            <person name="Kourtchenko O."/>
            <person name="Godhe A."/>
            <person name="Clarke A.K."/>
        </authorList>
    </citation>
    <scope>NUCLEOTIDE SEQUENCE [LARGE SCALE GENOMIC DNA]</scope>
    <source>
        <strain evidence="3 4">SMR4r</strain>
    </source>
</reference>
<evidence type="ECO:0000313" key="4">
    <source>
        <dbReference type="Proteomes" id="UP000195273"/>
    </source>
</evidence>
<dbReference type="AlphaFoldDB" id="A0A1Y0EEJ1"/>
<gene>
    <name evidence="3" type="ORF">LOKVESSMR4R_02762</name>
</gene>
<dbReference type="SUPFAM" id="SSF52980">
    <property type="entry name" value="Restriction endonuclease-like"/>
    <property type="match status" value="1"/>
</dbReference>
<sequence>MMGHANYYSGLAAEDIVARDYALRRHQVAARRWRGKSGEIDLVMRDGDTVVFVEVKKSRTFAAAAQRLGRRQMDRLCASAGEFLAGEPRGQLTDMRFDLALVDGRGGVSVIENAFMEA</sequence>
<protein>
    <recommendedName>
        <fullName evidence="2">UPF0102 protein LOKVESSMR4R_02762</fullName>
    </recommendedName>
</protein>
<dbReference type="InterPro" id="IPR003509">
    <property type="entry name" value="UPF0102_YraN-like"/>
</dbReference>
<comment type="similarity">
    <text evidence="1 2">Belongs to the UPF0102 family.</text>
</comment>
<accession>A0A1Y0EEJ1</accession>
<dbReference type="PANTHER" id="PTHR34039">
    <property type="entry name" value="UPF0102 PROTEIN YRAN"/>
    <property type="match status" value="1"/>
</dbReference>
<evidence type="ECO:0000256" key="2">
    <source>
        <dbReference type="HAMAP-Rule" id="MF_00048"/>
    </source>
</evidence>
<dbReference type="GO" id="GO:0016740">
    <property type="term" value="F:transferase activity"/>
    <property type="evidence" value="ECO:0007669"/>
    <property type="project" value="UniProtKB-KW"/>
</dbReference>
<dbReference type="Proteomes" id="UP000195273">
    <property type="component" value="Chromosome"/>
</dbReference>
<dbReference type="Gene3D" id="3.40.1350.10">
    <property type="match status" value="1"/>
</dbReference>
<dbReference type="Pfam" id="PF02021">
    <property type="entry name" value="UPF0102"/>
    <property type="match status" value="1"/>
</dbReference>
<dbReference type="EMBL" id="CP021431">
    <property type="protein sequence ID" value="ARU02056.1"/>
    <property type="molecule type" value="Genomic_DNA"/>
</dbReference>
<dbReference type="STRING" id="1122181.GCA_000382265_01324"/>
<dbReference type="OrthoDB" id="9812968at2"/>
<dbReference type="InterPro" id="IPR011335">
    <property type="entry name" value="Restrct_endonuc-II-like"/>
</dbReference>
<dbReference type="PANTHER" id="PTHR34039:SF1">
    <property type="entry name" value="UPF0102 PROTEIN YRAN"/>
    <property type="match status" value="1"/>
</dbReference>
<keyword evidence="3" id="KW-0808">Transferase</keyword>
<evidence type="ECO:0000256" key="1">
    <source>
        <dbReference type="ARBA" id="ARBA00006738"/>
    </source>
</evidence>
<name>A0A1Y0EEJ1_9RHOB</name>